<dbReference type="InParanoid" id="A0A0C3GP33"/>
<dbReference type="EMBL" id="KN832970">
    <property type="protein sequence ID" value="KIM92326.1"/>
    <property type="molecule type" value="Genomic_DNA"/>
</dbReference>
<reference evidence="1 2" key="1">
    <citation type="submission" date="2014-04" db="EMBL/GenBank/DDBJ databases">
        <authorList>
            <consortium name="DOE Joint Genome Institute"/>
            <person name="Kuo A."/>
            <person name="Tarkka M."/>
            <person name="Buscot F."/>
            <person name="Kohler A."/>
            <person name="Nagy L.G."/>
            <person name="Floudas D."/>
            <person name="Copeland A."/>
            <person name="Barry K.W."/>
            <person name="Cichocki N."/>
            <person name="Veneault-Fourrey C."/>
            <person name="LaButti K."/>
            <person name="Lindquist E.A."/>
            <person name="Lipzen A."/>
            <person name="Lundell T."/>
            <person name="Morin E."/>
            <person name="Murat C."/>
            <person name="Sun H."/>
            <person name="Tunlid A."/>
            <person name="Henrissat B."/>
            <person name="Grigoriev I.V."/>
            <person name="Hibbett D.S."/>
            <person name="Martin F."/>
            <person name="Nordberg H.P."/>
            <person name="Cantor M.N."/>
            <person name="Hua S.X."/>
        </authorList>
    </citation>
    <scope>NUCLEOTIDE SEQUENCE [LARGE SCALE GENOMIC DNA]</scope>
    <source>
        <strain evidence="1 2">F 1598</strain>
    </source>
</reference>
<gene>
    <name evidence="1" type="ORF">PILCRDRAFT_118683</name>
</gene>
<sequence>MRQIRDRHPTDYDAVDFFRILYIIPNVFGVDGADVSEPGEANKEKISVAWGHVQIWNFLRCEYCWSTRYTLTLYIFNPTTVSPVIRVYEGTARASTQCIGVVWSTSPYHLISFSYISYH</sequence>
<name>A0A0C3GP33_PILCF</name>
<keyword evidence="2" id="KW-1185">Reference proteome</keyword>
<accession>A0A0C3GP33</accession>
<dbReference type="AlphaFoldDB" id="A0A0C3GP33"/>
<evidence type="ECO:0000313" key="2">
    <source>
        <dbReference type="Proteomes" id="UP000054166"/>
    </source>
</evidence>
<reference evidence="2" key="2">
    <citation type="submission" date="2015-01" db="EMBL/GenBank/DDBJ databases">
        <title>Evolutionary Origins and Diversification of the Mycorrhizal Mutualists.</title>
        <authorList>
            <consortium name="DOE Joint Genome Institute"/>
            <consortium name="Mycorrhizal Genomics Consortium"/>
            <person name="Kohler A."/>
            <person name="Kuo A."/>
            <person name="Nagy L.G."/>
            <person name="Floudas D."/>
            <person name="Copeland A."/>
            <person name="Barry K.W."/>
            <person name="Cichocki N."/>
            <person name="Veneault-Fourrey C."/>
            <person name="LaButti K."/>
            <person name="Lindquist E.A."/>
            <person name="Lipzen A."/>
            <person name="Lundell T."/>
            <person name="Morin E."/>
            <person name="Murat C."/>
            <person name="Riley R."/>
            <person name="Ohm R."/>
            <person name="Sun H."/>
            <person name="Tunlid A."/>
            <person name="Henrissat B."/>
            <person name="Grigoriev I.V."/>
            <person name="Hibbett D.S."/>
            <person name="Martin F."/>
        </authorList>
    </citation>
    <scope>NUCLEOTIDE SEQUENCE [LARGE SCALE GENOMIC DNA]</scope>
    <source>
        <strain evidence="2">F 1598</strain>
    </source>
</reference>
<organism evidence="1 2">
    <name type="scientific">Piloderma croceum (strain F 1598)</name>
    <dbReference type="NCBI Taxonomy" id="765440"/>
    <lineage>
        <taxon>Eukaryota</taxon>
        <taxon>Fungi</taxon>
        <taxon>Dikarya</taxon>
        <taxon>Basidiomycota</taxon>
        <taxon>Agaricomycotina</taxon>
        <taxon>Agaricomycetes</taxon>
        <taxon>Agaricomycetidae</taxon>
        <taxon>Atheliales</taxon>
        <taxon>Atheliaceae</taxon>
        <taxon>Piloderma</taxon>
    </lineage>
</organism>
<proteinExistence type="predicted"/>
<protein>
    <submittedName>
        <fullName evidence="1">Uncharacterized protein</fullName>
    </submittedName>
</protein>
<evidence type="ECO:0000313" key="1">
    <source>
        <dbReference type="EMBL" id="KIM92326.1"/>
    </source>
</evidence>
<dbReference type="Proteomes" id="UP000054166">
    <property type="component" value="Unassembled WGS sequence"/>
</dbReference>
<dbReference type="HOGENOM" id="CLU_2062349_0_0_1"/>